<keyword evidence="2" id="KW-0805">Transcription regulation</keyword>
<dbReference type="PROSITE" id="PS50931">
    <property type="entry name" value="HTH_LYSR"/>
    <property type="match status" value="1"/>
</dbReference>
<evidence type="ECO:0000313" key="6">
    <source>
        <dbReference type="EMBL" id="BAV97981.1"/>
    </source>
</evidence>
<dbReference type="SUPFAM" id="SSF46785">
    <property type="entry name" value="Winged helix' DNA-binding domain"/>
    <property type="match status" value="1"/>
</dbReference>
<keyword evidence="3" id="KW-0238">DNA-binding</keyword>
<name>A0AAU9ATK2_LYSEN</name>
<keyword evidence="4" id="KW-0804">Transcription</keyword>
<evidence type="ECO:0000256" key="4">
    <source>
        <dbReference type="ARBA" id="ARBA00023163"/>
    </source>
</evidence>
<evidence type="ECO:0000256" key="2">
    <source>
        <dbReference type="ARBA" id="ARBA00023015"/>
    </source>
</evidence>
<dbReference type="PANTHER" id="PTHR30537">
    <property type="entry name" value="HTH-TYPE TRANSCRIPTIONAL REGULATOR"/>
    <property type="match status" value="1"/>
</dbReference>
<dbReference type="SUPFAM" id="SSF53850">
    <property type="entry name" value="Periplasmic binding protein-like II"/>
    <property type="match status" value="1"/>
</dbReference>
<dbReference type="GO" id="GO:0003700">
    <property type="term" value="F:DNA-binding transcription factor activity"/>
    <property type="evidence" value="ECO:0007669"/>
    <property type="project" value="InterPro"/>
</dbReference>
<dbReference type="EMBL" id="AP014940">
    <property type="protein sequence ID" value="BAV97981.1"/>
    <property type="molecule type" value="Genomic_DNA"/>
</dbReference>
<dbReference type="Gene3D" id="3.40.190.290">
    <property type="match status" value="1"/>
</dbReference>
<dbReference type="InterPro" id="IPR000847">
    <property type="entry name" value="LysR_HTH_N"/>
</dbReference>
<evidence type="ECO:0000259" key="5">
    <source>
        <dbReference type="PROSITE" id="PS50931"/>
    </source>
</evidence>
<dbReference type="Gene3D" id="1.10.10.10">
    <property type="entry name" value="Winged helix-like DNA-binding domain superfamily/Winged helix DNA-binding domain"/>
    <property type="match status" value="1"/>
</dbReference>
<proteinExistence type="inferred from homology"/>
<dbReference type="KEGG" id="lem:LEN_2494"/>
<comment type="similarity">
    <text evidence="1">Belongs to the LysR transcriptional regulatory family.</text>
</comment>
<evidence type="ECO:0000256" key="3">
    <source>
        <dbReference type="ARBA" id="ARBA00023125"/>
    </source>
</evidence>
<dbReference type="Pfam" id="PF00126">
    <property type="entry name" value="HTH_1"/>
    <property type="match status" value="1"/>
</dbReference>
<feature type="domain" description="HTH lysR-type" evidence="5">
    <location>
        <begin position="14"/>
        <end position="59"/>
    </location>
</feature>
<dbReference type="InterPro" id="IPR005119">
    <property type="entry name" value="LysR_subst-bd"/>
</dbReference>
<gene>
    <name evidence="6" type="ORF">LEN_2494</name>
</gene>
<dbReference type="PANTHER" id="PTHR30537:SF5">
    <property type="entry name" value="HTH-TYPE TRANSCRIPTIONAL ACTIVATOR TTDR-RELATED"/>
    <property type="match status" value="1"/>
</dbReference>
<organism evidence="6 7">
    <name type="scientific">Lysobacter enzymogenes</name>
    <dbReference type="NCBI Taxonomy" id="69"/>
    <lineage>
        <taxon>Bacteria</taxon>
        <taxon>Pseudomonadati</taxon>
        <taxon>Pseudomonadota</taxon>
        <taxon>Gammaproteobacteria</taxon>
        <taxon>Lysobacterales</taxon>
        <taxon>Lysobacteraceae</taxon>
        <taxon>Lysobacter</taxon>
    </lineage>
</organism>
<reference evidence="6 7" key="1">
    <citation type="journal article" date="2017" name="DNA Res.">
        <title>Complete genome sequence and expression profile of the commercial lytic enzyme producer Lysobacter enzymogenes M497-1.</title>
        <authorList>
            <person name="Takami H."/>
            <person name="Toyoda A."/>
            <person name="Uchiyama I."/>
            <person name="Itoh T."/>
            <person name="Takaki Y."/>
            <person name="Arai W."/>
            <person name="Nishi S."/>
            <person name="Kawai M."/>
            <person name="Shinya K."/>
            <person name="Ikeda H."/>
        </authorList>
    </citation>
    <scope>NUCLEOTIDE SEQUENCE [LARGE SCALE GENOMIC DNA]</scope>
    <source>
        <strain evidence="6 7">M497-1</strain>
    </source>
</reference>
<dbReference type="Pfam" id="PF03466">
    <property type="entry name" value="LysR_substrate"/>
    <property type="match status" value="1"/>
</dbReference>
<evidence type="ECO:0000256" key="1">
    <source>
        <dbReference type="ARBA" id="ARBA00009437"/>
    </source>
</evidence>
<sequence>MDRLETMSLLLDSVEAGSFSAAARLRGLAVASLTRKIGQLERQLGAVLLIRSTRRLTLTDAGRRYVADARRILAQVDEMEREAAGEFVEPTGRLAISAPRMFGRLHVLPVVADFLREHKGINVHLQLLDSNVDLSAGAADIAVRIGALPDSALVATRLGAMRALLVASPALLQRHGVPKHPRDLAELPAVALDIPLSNLAARDPTGAHARLSVTGAEAAIDAVKAGIGYARLLHYQVADALKAGQLVPILDAFEPAPLPVHALHPPLTQLPLKTRRFLDYASGRLRASLRRIARTGSSPASAS</sequence>
<accession>A0AAU9ATK2</accession>
<dbReference type="InterPro" id="IPR036390">
    <property type="entry name" value="WH_DNA-bd_sf"/>
</dbReference>
<dbReference type="Proteomes" id="UP000218824">
    <property type="component" value="Chromosome"/>
</dbReference>
<evidence type="ECO:0000313" key="7">
    <source>
        <dbReference type="Proteomes" id="UP000218824"/>
    </source>
</evidence>
<protein>
    <submittedName>
        <fullName evidence="6">LysR family transcriptional regulator</fullName>
    </submittedName>
</protein>
<dbReference type="GO" id="GO:0006351">
    <property type="term" value="P:DNA-templated transcription"/>
    <property type="evidence" value="ECO:0007669"/>
    <property type="project" value="TreeGrafter"/>
</dbReference>
<dbReference type="FunFam" id="1.10.10.10:FF:000001">
    <property type="entry name" value="LysR family transcriptional regulator"/>
    <property type="match status" value="1"/>
</dbReference>
<dbReference type="AlphaFoldDB" id="A0AAU9ATK2"/>
<dbReference type="InterPro" id="IPR036388">
    <property type="entry name" value="WH-like_DNA-bd_sf"/>
</dbReference>
<dbReference type="InterPro" id="IPR058163">
    <property type="entry name" value="LysR-type_TF_proteobact-type"/>
</dbReference>
<dbReference type="GO" id="GO:0043565">
    <property type="term" value="F:sequence-specific DNA binding"/>
    <property type="evidence" value="ECO:0007669"/>
    <property type="project" value="TreeGrafter"/>
</dbReference>